<accession>A0A5B8Y4P1</accession>
<organism evidence="2 3">
    <name type="scientific">Persicimonas caeni</name>
    <dbReference type="NCBI Taxonomy" id="2292766"/>
    <lineage>
        <taxon>Bacteria</taxon>
        <taxon>Deltaproteobacteria</taxon>
        <taxon>Bradymonadales</taxon>
        <taxon>Bradymonadaceae</taxon>
        <taxon>Persicimonas</taxon>
    </lineage>
</organism>
<accession>A0A4Y6PPR5</accession>
<proteinExistence type="predicted"/>
<dbReference type="RefSeq" id="WP_141196252.1">
    <property type="nucleotide sequence ID" value="NZ_CP041186.1"/>
</dbReference>
<feature type="transmembrane region" description="Helical" evidence="1">
    <location>
        <begin position="106"/>
        <end position="128"/>
    </location>
</feature>
<evidence type="ECO:0000313" key="2">
    <source>
        <dbReference type="EMBL" id="QDG49755.1"/>
    </source>
</evidence>
<keyword evidence="1" id="KW-1133">Transmembrane helix</keyword>
<feature type="transmembrane region" description="Helical" evidence="1">
    <location>
        <begin position="77"/>
        <end position="94"/>
    </location>
</feature>
<keyword evidence="3" id="KW-1185">Reference proteome</keyword>
<evidence type="ECO:0000256" key="1">
    <source>
        <dbReference type="SAM" id="Phobius"/>
    </source>
</evidence>
<dbReference type="EMBL" id="CP041186">
    <property type="protein sequence ID" value="QDG49755.1"/>
    <property type="molecule type" value="Genomic_DNA"/>
</dbReference>
<feature type="transmembrane region" description="Helical" evidence="1">
    <location>
        <begin position="21"/>
        <end position="40"/>
    </location>
</feature>
<dbReference type="OrthoDB" id="10004758at2"/>
<dbReference type="AlphaFoldDB" id="A0A4Y6PPR5"/>
<sequence>MRDEQTQQVGWKPEHLSGGSAWAYLVLVLGVSLWAQLFSLPLLDEFQFTDHNALATMAYMVPLVALVPGALFRVPVLTLLVFPICFVPGVVLLPERSVIELEQGFSMLRIGVTMAAYVGVAAAGAARTQTVGHIDAADSDDAQSVDGIYPFYFVVRCVILIALLLITQYAAFYDPTIAAKIAESYADRPQAARTFIGLFSFFAWCVAAYTMFFVPLMNLEYDVRKLSRTISGMLEGGRRASLVRLSLWGLAASGVAAAAWALG</sequence>
<feature type="transmembrane region" description="Helical" evidence="1">
    <location>
        <begin position="194"/>
        <end position="217"/>
    </location>
</feature>
<dbReference type="Proteomes" id="UP000315995">
    <property type="component" value="Chromosome"/>
</dbReference>
<feature type="transmembrane region" description="Helical" evidence="1">
    <location>
        <begin position="148"/>
        <end position="173"/>
    </location>
</feature>
<gene>
    <name evidence="2" type="ORF">FIV42_03085</name>
</gene>
<keyword evidence="1" id="KW-0472">Membrane</keyword>
<evidence type="ECO:0000313" key="3">
    <source>
        <dbReference type="Proteomes" id="UP000315995"/>
    </source>
</evidence>
<reference evidence="2 3" key="1">
    <citation type="submission" date="2019-06" db="EMBL/GenBank/DDBJ databases">
        <title>Persicimonas caeni gen. nov., sp. nov., a predatory bacterium isolated from solar saltern.</title>
        <authorList>
            <person name="Wang S."/>
        </authorList>
    </citation>
    <scope>NUCLEOTIDE SEQUENCE [LARGE SCALE GENOMIC DNA]</scope>
    <source>
        <strain evidence="2 3">YN101</strain>
    </source>
</reference>
<protein>
    <submittedName>
        <fullName evidence="2">Uncharacterized protein</fullName>
    </submittedName>
</protein>
<name>A0A4Y6PPR5_PERCE</name>
<feature type="transmembrane region" description="Helical" evidence="1">
    <location>
        <begin position="242"/>
        <end position="262"/>
    </location>
</feature>
<keyword evidence="1" id="KW-0812">Transmembrane</keyword>